<evidence type="ECO:0000256" key="2">
    <source>
        <dbReference type="ARBA" id="ARBA00023274"/>
    </source>
</evidence>
<reference evidence="5 8" key="2">
    <citation type="submission" date="2018-07" db="EMBL/GenBank/DDBJ databases">
        <title>Genome sequences of Haloplanus sp. CBA1113.</title>
        <authorList>
            <person name="Kim Y.B."/>
            <person name="Roh S.W."/>
        </authorList>
    </citation>
    <scope>NUCLEOTIDE SEQUENCE [LARGE SCALE GENOMIC DNA]</scope>
    <source>
        <strain evidence="5 8">CBA1113</strain>
    </source>
</reference>
<dbReference type="HAMAP" id="MF_00788">
    <property type="entry name" value="Ribosomal_eL40"/>
    <property type="match status" value="1"/>
</dbReference>
<name>A0A345E1V4_9EURY</name>
<proteinExistence type="inferred from homology"/>
<dbReference type="Proteomes" id="UP000253273">
    <property type="component" value="Chromosome"/>
</dbReference>
<dbReference type="InterPro" id="IPR011332">
    <property type="entry name" value="Ribosomal_zn-bd"/>
</dbReference>
<dbReference type="Gene3D" id="4.10.1060.50">
    <property type="match status" value="1"/>
</dbReference>
<evidence type="ECO:0000313" key="5">
    <source>
        <dbReference type="EMBL" id="AXG06176.1"/>
    </source>
</evidence>
<dbReference type="GO" id="GO:0003735">
    <property type="term" value="F:structural constituent of ribosome"/>
    <property type="evidence" value="ECO:0007669"/>
    <property type="project" value="InterPro"/>
</dbReference>
<dbReference type="Proteomes" id="UP000252985">
    <property type="component" value="Chromosome"/>
</dbReference>
<evidence type="ECO:0000313" key="6">
    <source>
        <dbReference type="EMBL" id="AXG09554.1"/>
    </source>
</evidence>
<dbReference type="EMBL" id="CP031150">
    <property type="protein sequence ID" value="AXG06176.1"/>
    <property type="molecule type" value="Genomic_DNA"/>
</dbReference>
<dbReference type="OrthoDB" id="45138at2157"/>
<dbReference type="SMART" id="SM01377">
    <property type="entry name" value="Ribosomal_L40e"/>
    <property type="match status" value="1"/>
</dbReference>
<evidence type="ECO:0000313" key="8">
    <source>
        <dbReference type="Proteomes" id="UP000253273"/>
    </source>
</evidence>
<dbReference type="RefSeq" id="WP_114448092.1">
    <property type="nucleotide sequence ID" value="NZ_CP031148.1"/>
</dbReference>
<dbReference type="KEGG" id="haq:DU484_06540"/>
<dbReference type="GeneID" id="37286620"/>
<dbReference type="Pfam" id="PF01020">
    <property type="entry name" value="Ribosomal_L40e"/>
    <property type="match status" value="1"/>
</dbReference>
<organism evidence="5 8">
    <name type="scientific">Haloplanus rubicundus</name>
    <dbReference type="NCBI Taxonomy" id="1547898"/>
    <lineage>
        <taxon>Archaea</taxon>
        <taxon>Methanobacteriati</taxon>
        <taxon>Methanobacteriota</taxon>
        <taxon>Stenosarchaea group</taxon>
        <taxon>Halobacteria</taxon>
        <taxon>Halobacteriales</taxon>
        <taxon>Haloferacaceae</taxon>
        <taxon>Haloplanus</taxon>
    </lineage>
</organism>
<accession>A0A345E1V4</accession>
<reference evidence="6 7" key="1">
    <citation type="submission" date="2018-07" db="EMBL/GenBank/DDBJ databases">
        <title>Genome sequences of Haloplanus sp. CBA1112.</title>
        <authorList>
            <person name="Kim Y.B."/>
            <person name="Roh S.W."/>
        </authorList>
    </citation>
    <scope>NUCLEOTIDE SEQUENCE [LARGE SCALE GENOMIC DNA]</scope>
    <source>
        <strain evidence="6 7">CBA1112</strain>
    </source>
</reference>
<comment type="similarity">
    <text evidence="3">Belongs to the eukaryotic ribosomal protein eL40 family.</text>
</comment>
<dbReference type="GO" id="GO:0006412">
    <property type="term" value="P:translation"/>
    <property type="evidence" value="ECO:0007669"/>
    <property type="project" value="UniProtKB-UniRule"/>
</dbReference>
<sequence length="49" mass="5788">MATFESAEKRMLDKQICMRCNARNAPRAKRCRKCGYKKLRPKAKERRSA</sequence>
<evidence type="ECO:0000259" key="4">
    <source>
        <dbReference type="SMART" id="SM01377"/>
    </source>
</evidence>
<dbReference type="KEGG" id="haj:DU500_06810"/>
<dbReference type="InterPro" id="IPR023657">
    <property type="entry name" value="Ribosomal_eL40_arc"/>
</dbReference>
<accession>A0A345EBI2</accession>
<feature type="domain" description="Large ribosomal subunit protein eL40" evidence="4">
    <location>
        <begin position="1"/>
        <end position="46"/>
    </location>
</feature>
<dbReference type="InterPro" id="IPR038587">
    <property type="entry name" value="Ribosomal_eL40_sf"/>
</dbReference>
<keyword evidence="2 3" id="KW-0687">Ribonucleoprotein</keyword>
<dbReference type="EMBL" id="CP031148">
    <property type="protein sequence ID" value="AXG09554.1"/>
    <property type="molecule type" value="Genomic_DNA"/>
</dbReference>
<dbReference type="NCBIfam" id="NF003161">
    <property type="entry name" value="PRK04136.1"/>
    <property type="match status" value="1"/>
</dbReference>
<dbReference type="PANTHER" id="PTHR39649">
    <property type="entry name" value="50S RIBOSOMAL PROTEIN L40E"/>
    <property type="match status" value="1"/>
</dbReference>
<gene>
    <name evidence="3" type="primary">rpl40e</name>
    <name evidence="6" type="ORF">DU484_06540</name>
    <name evidence="5" type="ORF">DU500_06810</name>
</gene>
<keyword evidence="1 3" id="KW-0689">Ribosomal protein</keyword>
<dbReference type="InterPro" id="IPR001975">
    <property type="entry name" value="Ribosomal_eL40_dom"/>
</dbReference>
<evidence type="ECO:0000256" key="1">
    <source>
        <dbReference type="ARBA" id="ARBA00022980"/>
    </source>
</evidence>
<dbReference type="GO" id="GO:0005840">
    <property type="term" value="C:ribosome"/>
    <property type="evidence" value="ECO:0007669"/>
    <property type="project" value="UniProtKB-KW"/>
</dbReference>
<dbReference type="SUPFAM" id="SSF57829">
    <property type="entry name" value="Zn-binding ribosomal proteins"/>
    <property type="match status" value="1"/>
</dbReference>
<evidence type="ECO:0000256" key="3">
    <source>
        <dbReference type="HAMAP-Rule" id="MF_00788"/>
    </source>
</evidence>
<dbReference type="AlphaFoldDB" id="A0A345E1V4"/>
<evidence type="ECO:0000313" key="7">
    <source>
        <dbReference type="Proteomes" id="UP000252985"/>
    </source>
</evidence>
<dbReference type="PANTHER" id="PTHR39649:SF1">
    <property type="entry name" value="LARGE RIBOSOMAL SUBUNIT PROTEIN EL40"/>
    <property type="match status" value="1"/>
</dbReference>
<keyword evidence="8" id="KW-1185">Reference proteome</keyword>
<protein>
    <recommendedName>
        <fullName evidence="3">Large ribosomal subunit protein eL40</fullName>
    </recommendedName>
</protein>
<dbReference type="GO" id="GO:1990904">
    <property type="term" value="C:ribonucleoprotein complex"/>
    <property type="evidence" value="ECO:0007669"/>
    <property type="project" value="UniProtKB-KW"/>
</dbReference>